<organism evidence="1 2">
    <name type="scientific">Alloalcanivorax xenomutans</name>
    <dbReference type="NCBI Taxonomy" id="1094342"/>
    <lineage>
        <taxon>Bacteria</taxon>
        <taxon>Pseudomonadati</taxon>
        <taxon>Pseudomonadota</taxon>
        <taxon>Gammaproteobacteria</taxon>
        <taxon>Oceanospirillales</taxon>
        <taxon>Alcanivoracaceae</taxon>
        <taxon>Alloalcanivorax</taxon>
    </lineage>
</organism>
<dbReference type="RefSeq" id="WP_233916962.1">
    <property type="nucleotide sequence ID" value="NZ_JAJVKS010000002.1"/>
</dbReference>
<evidence type="ECO:0000313" key="1">
    <source>
        <dbReference type="EMBL" id="MCE7508892.1"/>
    </source>
</evidence>
<sequence>MRLLKKFEDEARIEKKDGSILGPYKASFPGQTIFLLDEKADVEEGDVILRELPSGKDERCIVTEATFYKRGVAGMGPHYQIKYRKGGQSEMQKPGHTINIHGAQSVQVGDYNTQNIVNSFEALVKRIDSADLPAAQKEEAKGMLRKLLGHPAVVSVIGAAAGAIF</sequence>
<gene>
    <name evidence="1" type="ORF">LZG35_09610</name>
</gene>
<protein>
    <submittedName>
        <fullName evidence="1">Uncharacterized protein</fullName>
    </submittedName>
</protein>
<evidence type="ECO:0000313" key="2">
    <source>
        <dbReference type="Proteomes" id="UP001107961"/>
    </source>
</evidence>
<dbReference type="EMBL" id="JAJVKT010000010">
    <property type="protein sequence ID" value="MCE7508892.1"/>
    <property type="molecule type" value="Genomic_DNA"/>
</dbReference>
<dbReference type="Proteomes" id="UP001107961">
    <property type="component" value="Unassembled WGS sequence"/>
</dbReference>
<reference evidence="1" key="1">
    <citation type="submission" date="2022-01" db="EMBL/GenBank/DDBJ databases">
        <authorList>
            <person name="Karlyshev A.V."/>
            <person name="Jaspars M."/>
        </authorList>
    </citation>
    <scope>NUCLEOTIDE SEQUENCE</scope>
    <source>
        <strain evidence="1">AGSA3-2</strain>
    </source>
</reference>
<keyword evidence="2" id="KW-1185">Reference proteome</keyword>
<name>A0A9Q3ZHH8_9GAMM</name>
<comment type="caution">
    <text evidence="1">The sequence shown here is derived from an EMBL/GenBank/DDBJ whole genome shotgun (WGS) entry which is preliminary data.</text>
</comment>
<dbReference type="AlphaFoldDB" id="A0A9Q3ZHH8"/>
<proteinExistence type="predicted"/>
<accession>A0A9Q3ZHH8</accession>